<sequence length="176" mass="18719">MMVQTQNTGLPDPGPLKAKDSGRKKQTGGNIPPRGVLPDGSSVDFGHSDKSKPKQQQTQKRVSTDKPAKKGKGKTSTNTANDTKKPQQQSSLPSLPDGQKPDFGGRQKPKSKDSKKQSSQSSKSQTPQSSPSSQHSSLRKPPTPSPSPSQSQVYAGSSFHSAPSTMSLPKPSFLKK</sequence>
<feature type="compositionally biased region" description="Polar residues" evidence="1">
    <location>
        <begin position="74"/>
        <end position="93"/>
    </location>
</feature>
<dbReference type="GeneID" id="70235762"/>
<comment type="caution">
    <text evidence="2">The sequence shown here is derived from an EMBL/GenBank/DDBJ whole genome shotgun (WGS) entry which is preliminary data.</text>
</comment>
<dbReference type="AlphaFoldDB" id="A0A9P8P6L2"/>
<accession>A0A9P8P6L2</accession>
<feature type="region of interest" description="Disordered" evidence="1">
    <location>
        <begin position="1"/>
        <end position="176"/>
    </location>
</feature>
<evidence type="ECO:0000256" key="1">
    <source>
        <dbReference type="SAM" id="MobiDB-lite"/>
    </source>
</evidence>
<dbReference type="EMBL" id="JAEUBE010000295">
    <property type="protein sequence ID" value="KAH3665609.1"/>
    <property type="molecule type" value="Genomic_DNA"/>
</dbReference>
<reference evidence="2" key="1">
    <citation type="journal article" date="2021" name="Open Biol.">
        <title>Shared evolutionary footprints suggest mitochondrial oxidative damage underlies multiple complex I losses in fungi.</title>
        <authorList>
            <person name="Schikora-Tamarit M.A."/>
            <person name="Marcet-Houben M."/>
            <person name="Nosek J."/>
            <person name="Gabaldon T."/>
        </authorList>
    </citation>
    <scope>NUCLEOTIDE SEQUENCE</scope>
    <source>
        <strain evidence="2">CBS6075</strain>
    </source>
</reference>
<feature type="compositionally biased region" description="Polar residues" evidence="1">
    <location>
        <begin position="152"/>
        <end position="167"/>
    </location>
</feature>
<feature type="compositionally biased region" description="Basic and acidic residues" evidence="1">
    <location>
        <begin position="99"/>
        <end position="116"/>
    </location>
</feature>
<gene>
    <name evidence="2" type="ORF">OGAPHI_003797</name>
</gene>
<reference evidence="2" key="2">
    <citation type="submission" date="2021-01" db="EMBL/GenBank/DDBJ databases">
        <authorList>
            <person name="Schikora-Tamarit M.A."/>
        </authorList>
    </citation>
    <scope>NUCLEOTIDE SEQUENCE</scope>
    <source>
        <strain evidence="2">CBS6075</strain>
    </source>
</reference>
<evidence type="ECO:0008006" key="4">
    <source>
        <dbReference type="Google" id="ProtNLM"/>
    </source>
</evidence>
<organism evidence="2 3">
    <name type="scientific">Ogataea philodendri</name>
    <dbReference type="NCBI Taxonomy" id="1378263"/>
    <lineage>
        <taxon>Eukaryota</taxon>
        <taxon>Fungi</taxon>
        <taxon>Dikarya</taxon>
        <taxon>Ascomycota</taxon>
        <taxon>Saccharomycotina</taxon>
        <taxon>Pichiomycetes</taxon>
        <taxon>Pichiales</taxon>
        <taxon>Pichiaceae</taxon>
        <taxon>Ogataea</taxon>
    </lineage>
</organism>
<dbReference type="OrthoDB" id="4026794at2759"/>
<feature type="compositionally biased region" description="Low complexity" evidence="1">
    <location>
        <begin position="117"/>
        <end position="140"/>
    </location>
</feature>
<dbReference type="Proteomes" id="UP000769157">
    <property type="component" value="Unassembled WGS sequence"/>
</dbReference>
<name>A0A9P8P6L2_9ASCO</name>
<evidence type="ECO:0000313" key="2">
    <source>
        <dbReference type="EMBL" id="KAH3665609.1"/>
    </source>
</evidence>
<protein>
    <recommendedName>
        <fullName evidence="4">Enhancer of mRNA-decapping protein 1</fullName>
    </recommendedName>
</protein>
<evidence type="ECO:0000313" key="3">
    <source>
        <dbReference type="Proteomes" id="UP000769157"/>
    </source>
</evidence>
<proteinExistence type="predicted"/>
<dbReference type="RefSeq" id="XP_046060813.1">
    <property type="nucleotide sequence ID" value="XM_046204805.1"/>
</dbReference>
<keyword evidence="3" id="KW-1185">Reference proteome</keyword>